<accession>A0ABS8RYT7</accession>
<reference evidence="1 2" key="1">
    <citation type="journal article" date="2021" name="BMC Genomics">
        <title>Datura genome reveals duplications of psychoactive alkaloid biosynthetic genes and high mutation rate following tissue culture.</title>
        <authorList>
            <person name="Rajewski A."/>
            <person name="Carter-House D."/>
            <person name="Stajich J."/>
            <person name="Litt A."/>
        </authorList>
    </citation>
    <scope>NUCLEOTIDE SEQUENCE [LARGE SCALE GENOMIC DNA]</scope>
    <source>
        <strain evidence="1">AR-01</strain>
    </source>
</reference>
<comment type="caution">
    <text evidence="1">The sequence shown here is derived from an EMBL/GenBank/DDBJ whole genome shotgun (WGS) entry which is preliminary data.</text>
</comment>
<evidence type="ECO:0000313" key="1">
    <source>
        <dbReference type="EMBL" id="MCD7451977.1"/>
    </source>
</evidence>
<organism evidence="1 2">
    <name type="scientific">Datura stramonium</name>
    <name type="common">Jimsonweed</name>
    <name type="synonym">Common thornapple</name>
    <dbReference type="NCBI Taxonomy" id="4076"/>
    <lineage>
        <taxon>Eukaryota</taxon>
        <taxon>Viridiplantae</taxon>
        <taxon>Streptophyta</taxon>
        <taxon>Embryophyta</taxon>
        <taxon>Tracheophyta</taxon>
        <taxon>Spermatophyta</taxon>
        <taxon>Magnoliopsida</taxon>
        <taxon>eudicotyledons</taxon>
        <taxon>Gunneridae</taxon>
        <taxon>Pentapetalae</taxon>
        <taxon>asterids</taxon>
        <taxon>lamiids</taxon>
        <taxon>Solanales</taxon>
        <taxon>Solanaceae</taxon>
        <taxon>Solanoideae</taxon>
        <taxon>Datureae</taxon>
        <taxon>Datura</taxon>
    </lineage>
</organism>
<keyword evidence="2" id="KW-1185">Reference proteome</keyword>
<dbReference type="EMBL" id="JACEIK010000190">
    <property type="protein sequence ID" value="MCD7451977.1"/>
    <property type="molecule type" value="Genomic_DNA"/>
</dbReference>
<evidence type="ECO:0000313" key="2">
    <source>
        <dbReference type="Proteomes" id="UP000823775"/>
    </source>
</evidence>
<dbReference type="Proteomes" id="UP000823775">
    <property type="component" value="Unassembled WGS sequence"/>
</dbReference>
<gene>
    <name evidence="1" type="ORF">HAX54_014503</name>
</gene>
<feature type="non-terminal residue" evidence="1">
    <location>
        <position position="1"/>
    </location>
</feature>
<protein>
    <submittedName>
        <fullName evidence="1">Uncharacterized protein</fullName>
    </submittedName>
</protein>
<sequence length="59" mass="6463">YRPTFELVAPGLNELGGSLLGEFPVASELIASYNSQLLDVGPTPLATRRDVMLSRRVKF</sequence>
<proteinExistence type="predicted"/>
<feature type="non-terminal residue" evidence="1">
    <location>
        <position position="59"/>
    </location>
</feature>
<name>A0ABS8RYT7_DATST</name>